<gene>
    <name evidence="1" type="ORF">J3U88_28900</name>
</gene>
<dbReference type="EMBL" id="JAFREP010000038">
    <property type="protein sequence ID" value="MBO1322527.1"/>
    <property type="molecule type" value="Genomic_DNA"/>
</dbReference>
<evidence type="ECO:0000313" key="2">
    <source>
        <dbReference type="Proteomes" id="UP000664417"/>
    </source>
</evidence>
<name>A0A8J7QDH2_9BACT</name>
<reference evidence="1" key="1">
    <citation type="submission" date="2021-03" db="EMBL/GenBank/DDBJ databases">
        <authorList>
            <person name="Wang G."/>
        </authorList>
    </citation>
    <scope>NUCLEOTIDE SEQUENCE</scope>
    <source>
        <strain evidence="1">KCTC 12899</strain>
    </source>
</reference>
<protein>
    <submittedName>
        <fullName evidence="1">Uncharacterized protein</fullName>
    </submittedName>
</protein>
<sequence length="177" mass="20287">MGHDYVGFANRTRKEYIRPLGGGSTSNLDFMMRDPFLAPAALHLITVPHHFFMPEGDTGVLYPGIWARCDYFWVSDYDEAYDCAQWDEEWTDVTADAFVMLLAFPFVGGVDQILEDLTTSKRTLITIGDIYEKTKSKAVEKRLIDAFGKAWSKWYYDALAHRFKATPTRPKIKELGK</sequence>
<comment type="caution">
    <text evidence="1">The sequence shown here is derived from an EMBL/GenBank/DDBJ whole genome shotgun (WGS) entry which is preliminary data.</text>
</comment>
<keyword evidence="2" id="KW-1185">Reference proteome</keyword>
<dbReference type="RefSeq" id="WP_207862499.1">
    <property type="nucleotide sequence ID" value="NZ_JAFREP010000038.1"/>
</dbReference>
<dbReference type="Proteomes" id="UP000664417">
    <property type="component" value="Unassembled WGS sequence"/>
</dbReference>
<proteinExistence type="predicted"/>
<evidence type="ECO:0000313" key="1">
    <source>
        <dbReference type="EMBL" id="MBO1322527.1"/>
    </source>
</evidence>
<organism evidence="1 2">
    <name type="scientific">Acanthopleuribacter pedis</name>
    <dbReference type="NCBI Taxonomy" id="442870"/>
    <lineage>
        <taxon>Bacteria</taxon>
        <taxon>Pseudomonadati</taxon>
        <taxon>Acidobacteriota</taxon>
        <taxon>Holophagae</taxon>
        <taxon>Acanthopleuribacterales</taxon>
        <taxon>Acanthopleuribacteraceae</taxon>
        <taxon>Acanthopleuribacter</taxon>
    </lineage>
</organism>
<dbReference type="AlphaFoldDB" id="A0A8J7QDH2"/>
<accession>A0A8J7QDH2</accession>